<dbReference type="GO" id="GO:0019843">
    <property type="term" value="F:rRNA binding"/>
    <property type="evidence" value="ECO:0007669"/>
    <property type="project" value="UniProtKB-UniRule"/>
</dbReference>
<keyword evidence="4" id="KW-0699">rRNA-binding</keyword>
<evidence type="ECO:0000313" key="8">
    <source>
        <dbReference type="EMBL" id="AKQ04447.1"/>
    </source>
</evidence>
<evidence type="ECO:0000256" key="6">
    <source>
        <dbReference type="SAM" id="MobiDB-lite"/>
    </source>
</evidence>
<dbReference type="PANTHER" id="PTHR12934">
    <property type="entry name" value="50S RIBOSOMAL PROTEIN L15"/>
    <property type="match status" value="1"/>
</dbReference>
<feature type="region of interest" description="Disordered" evidence="6">
    <location>
        <begin position="1"/>
        <end position="69"/>
    </location>
</feature>
<sequence length="147" mass="15874">MVRLHELKPGPGAKKARKRVGRGPGSGWGKTSGKGQKGQKVRSGGGKGLGFEGGQTPLQRRVPKLPGFKNPFKKRYAQVNVVSLNTFRDGAVVSPEKLLEKRLIRKGLPVKILAEGNLEKNLKVKAHAFSRQAVKKIEEAGGTAEVM</sequence>
<comment type="similarity">
    <text evidence="1 4 5">Belongs to the universal ribosomal protein uL15 family.</text>
</comment>
<dbReference type="PANTHER" id="PTHR12934:SF11">
    <property type="entry name" value="LARGE RIBOSOMAL SUBUNIT PROTEIN UL15M"/>
    <property type="match status" value="1"/>
</dbReference>
<evidence type="ECO:0000256" key="1">
    <source>
        <dbReference type="ARBA" id="ARBA00007320"/>
    </source>
</evidence>
<dbReference type="NCBIfam" id="TIGR01071">
    <property type="entry name" value="rplO_bact"/>
    <property type="match status" value="1"/>
</dbReference>
<evidence type="ECO:0000256" key="4">
    <source>
        <dbReference type="HAMAP-Rule" id="MF_01341"/>
    </source>
</evidence>
<organism evidence="8">
    <name type="scientific">uncultured actinobacterium Rifle_16ft_4_minimus_550</name>
    <dbReference type="NCBI Taxonomy" id="1665149"/>
    <lineage>
        <taxon>Bacteria</taxon>
        <taxon>Bacillati</taxon>
        <taxon>Actinomycetota</taxon>
        <taxon>Actinomycetes</taxon>
        <taxon>marine Actinobacteria clade</taxon>
        <taxon>environmental samples</taxon>
    </lineage>
</organism>
<evidence type="ECO:0000256" key="2">
    <source>
        <dbReference type="ARBA" id="ARBA00022980"/>
    </source>
</evidence>
<dbReference type="InterPro" id="IPR021131">
    <property type="entry name" value="Ribosomal_uL15/eL18"/>
</dbReference>
<reference evidence="8" key="1">
    <citation type="journal article" date="2015" name="ISME J.">
        <title>Aquifer environment selects for microbial species cohorts in sediment and groundwater.</title>
        <authorList>
            <person name="Hug L.A."/>
            <person name="Thomas B.C."/>
            <person name="Brown C.T."/>
            <person name="Frischkorn K.R."/>
            <person name="Williams K.H."/>
            <person name="Tringe S.G."/>
            <person name="Banfield J.F."/>
        </authorList>
    </citation>
    <scope>NUCLEOTIDE SEQUENCE</scope>
</reference>
<dbReference type="InterPro" id="IPR030878">
    <property type="entry name" value="Ribosomal_uL15"/>
</dbReference>
<keyword evidence="4" id="KW-0694">RNA-binding</keyword>
<dbReference type="InterPro" id="IPR001196">
    <property type="entry name" value="Ribosomal_uL15_CS"/>
</dbReference>
<dbReference type="Pfam" id="PF00828">
    <property type="entry name" value="Ribosomal_L27A"/>
    <property type="match status" value="1"/>
</dbReference>
<comment type="subunit">
    <text evidence="4">Part of the 50S ribosomal subunit.</text>
</comment>
<keyword evidence="2 4" id="KW-0689">Ribosomal protein</keyword>
<feature type="compositionally biased region" description="Gly residues" evidence="6">
    <location>
        <begin position="22"/>
        <end position="36"/>
    </location>
</feature>
<protein>
    <recommendedName>
        <fullName evidence="4">Large ribosomal subunit protein uL15</fullName>
    </recommendedName>
</protein>
<feature type="domain" description="Large ribosomal subunit protein uL15/eL18" evidence="7">
    <location>
        <begin position="83"/>
        <end position="145"/>
    </location>
</feature>
<comment type="function">
    <text evidence="4">Binds to the 23S rRNA.</text>
</comment>
<dbReference type="HAMAP" id="MF_01341">
    <property type="entry name" value="Ribosomal_uL15"/>
    <property type="match status" value="1"/>
</dbReference>
<accession>A0A0H4TD54</accession>
<evidence type="ECO:0000256" key="3">
    <source>
        <dbReference type="ARBA" id="ARBA00023274"/>
    </source>
</evidence>
<dbReference type="SUPFAM" id="SSF52080">
    <property type="entry name" value="Ribosomal proteins L15p and L18e"/>
    <property type="match status" value="1"/>
</dbReference>
<dbReference type="InterPro" id="IPR036227">
    <property type="entry name" value="Ribosomal_uL15/eL18_sf"/>
</dbReference>
<dbReference type="Gene3D" id="3.100.10.10">
    <property type="match status" value="1"/>
</dbReference>
<keyword evidence="3 4" id="KW-0687">Ribonucleoprotein</keyword>
<feature type="compositionally biased region" description="Gly residues" evidence="6">
    <location>
        <begin position="43"/>
        <end position="53"/>
    </location>
</feature>
<gene>
    <name evidence="4 8" type="primary">rplO</name>
</gene>
<dbReference type="EMBL" id="KT007039">
    <property type="protein sequence ID" value="AKQ04447.1"/>
    <property type="molecule type" value="Genomic_DNA"/>
</dbReference>
<dbReference type="GO" id="GO:0006412">
    <property type="term" value="P:translation"/>
    <property type="evidence" value="ECO:0007669"/>
    <property type="project" value="UniProtKB-UniRule"/>
</dbReference>
<dbReference type="GO" id="GO:0003735">
    <property type="term" value="F:structural constituent of ribosome"/>
    <property type="evidence" value="ECO:0007669"/>
    <property type="project" value="InterPro"/>
</dbReference>
<dbReference type="GO" id="GO:0022625">
    <property type="term" value="C:cytosolic large ribosomal subunit"/>
    <property type="evidence" value="ECO:0007669"/>
    <property type="project" value="TreeGrafter"/>
</dbReference>
<evidence type="ECO:0000256" key="5">
    <source>
        <dbReference type="RuleBase" id="RU003888"/>
    </source>
</evidence>
<name>A0A0H4TD54_9ACTN</name>
<dbReference type="AlphaFoldDB" id="A0A0H4TD54"/>
<evidence type="ECO:0000259" key="7">
    <source>
        <dbReference type="Pfam" id="PF00828"/>
    </source>
</evidence>
<proteinExistence type="inferred from homology"/>
<dbReference type="PROSITE" id="PS00475">
    <property type="entry name" value="RIBOSOMAL_L15"/>
    <property type="match status" value="1"/>
</dbReference>
<dbReference type="InterPro" id="IPR005749">
    <property type="entry name" value="Ribosomal_uL15_bac-type"/>
</dbReference>